<feature type="signal peptide" evidence="1">
    <location>
        <begin position="1"/>
        <end position="24"/>
    </location>
</feature>
<keyword evidence="1" id="KW-0732">Signal</keyword>
<comment type="caution">
    <text evidence="2">The sequence shown here is derived from an EMBL/GenBank/DDBJ whole genome shotgun (WGS) entry which is preliminary data.</text>
</comment>
<feature type="chain" id="PRO_5046625932" evidence="1">
    <location>
        <begin position="25"/>
        <end position="178"/>
    </location>
</feature>
<dbReference type="PROSITE" id="PS51257">
    <property type="entry name" value="PROKAR_LIPOPROTEIN"/>
    <property type="match status" value="1"/>
</dbReference>
<reference evidence="2 3" key="1">
    <citation type="submission" date="2022-12" db="EMBL/GenBank/DDBJ databases">
        <title>Chitinophagaceae gen. sp. nov., a new member of the family Chitinophagaceae, isolated from soil in a chemical factory.</title>
        <authorList>
            <person name="Ke Z."/>
        </authorList>
    </citation>
    <scope>NUCLEOTIDE SEQUENCE [LARGE SCALE GENOMIC DNA]</scope>
    <source>
        <strain evidence="2 3">LY-5</strain>
    </source>
</reference>
<protein>
    <submittedName>
        <fullName evidence="2">Uncharacterized protein</fullName>
    </submittedName>
</protein>
<keyword evidence="3" id="KW-1185">Reference proteome</keyword>
<accession>A0ABT4UIF6</accession>
<dbReference type="Proteomes" id="UP001210231">
    <property type="component" value="Unassembled WGS sequence"/>
</dbReference>
<evidence type="ECO:0000313" key="3">
    <source>
        <dbReference type="Proteomes" id="UP001210231"/>
    </source>
</evidence>
<proteinExistence type="predicted"/>
<evidence type="ECO:0000256" key="1">
    <source>
        <dbReference type="SAM" id="SignalP"/>
    </source>
</evidence>
<gene>
    <name evidence="2" type="ORF">O3P16_07340</name>
</gene>
<organism evidence="2 3">
    <name type="scientific">Polluticaenibacter yanchengensis</name>
    <dbReference type="NCBI Taxonomy" id="3014562"/>
    <lineage>
        <taxon>Bacteria</taxon>
        <taxon>Pseudomonadati</taxon>
        <taxon>Bacteroidota</taxon>
        <taxon>Chitinophagia</taxon>
        <taxon>Chitinophagales</taxon>
        <taxon>Chitinophagaceae</taxon>
        <taxon>Polluticaenibacter</taxon>
    </lineage>
</organism>
<dbReference type="EMBL" id="JAQGEF010000007">
    <property type="protein sequence ID" value="MDA3614617.1"/>
    <property type="molecule type" value="Genomic_DNA"/>
</dbReference>
<dbReference type="RefSeq" id="WP_407030943.1">
    <property type="nucleotide sequence ID" value="NZ_JAQGEF010000007.1"/>
</dbReference>
<sequence>MKKSIAYIILLGMFLYSCNSSTSASNNSTTENPPTTVADIDASETKKTGEFTVDGNTYKGEVSTQTFVNKNYSVLCQWNGEGNDFALLQITFHNESEALNNNKLTIYHGSQLPMTEPDPNNYTISLSGFGKQFGDEEFTGAEGSNGTIKVSNKKIIISDMKLFSRSKEIRTINATISF</sequence>
<name>A0ABT4UIF6_9BACT</name>
<evidence type="ECO:0000313" key="2">
    <source>
        <dbReference type="EMBL" id="MDA3614617.1"/>
    </source>
</evidence>